<dbReference type="EMBL" id="BAAATE010000020">
    <property type="protein sequence ID" value="GAA2679522.1"/>
    <property type="molecule type" value="Genomic_DNA"/>
</dbReference>
<feature type="compositionally biased region" description="Basic and acidic residues" evidence="1">
    <location>
        <begin position="1"/>
        <end position="15"/>
    </location>
</feature>
<name>A0ABN3SMB6_9ACTN</name>
<proteinExistence type="predicted"/>
<comment type="caution">
    <text evidence="2">The sequence shown here is derived from an EMBL/GenBank/DDBJ whole genome shotgun (WGS) entry which is preliminary data.</text>
</comment>
<keyword evidence="3" id="KW-1185">Reference proteome</keyword>
<protein>
    <submittedName>
        <fullName evidence="2">Uncharacterized protein</fullName>
    </submittedName>
</protein>
<sequence length="54" mass="6159">MEVKELWITDARDGVNRQGWPGGLDRQRKTRRARRGGQDGEGKPGRAGREEDRP</sequence>
<evidence type="ECO:0000256" key="1">
    <source>
        <dbReference type="SAM" id="MobiDB-lite"/>
    </source>
</evidence>
<reference evidence="2 3" key="1">
    <citation type="journal article" date="2019" name="Int. J. Syst. Evol. Microbiol.">
        <title>The Global Catalogue of Microorganisms (GCM) 10K type strain sequencing project: providing services to taxonomists for standard genome sequencing and annotation.</title>
        <authorList>
            <consortium name="The Broad Institute Genomics Platform"/>
            <consortium name="The Broad Institute Genome Sequencing Center for Infectious Disease"/>
            <person name="Wu L."/>
            <person name="Ma J."/>
        </authorList>
    </citation>
    <scope>NUCLEOTIDE SEQUENCE [LARGE SCALE GENOMIC DNA]</scope>
    <source>
        <strain evidence="2 3">JCM 6835</strain>
    </source>
</reference>
<gene>
    <name evidence="2" type="ORF">GCM10010412_063250</name>
</gene>
<evidence type="ECO:0000313" key="3">
    <source>
        <dbReference type="Proteomes" id="UP001501666"/>
    </source>
</evidence>
<dbReference type="RefSeq" id="WP_379504515.1">
    <property type="nucleotide sequence ID" value="NZ_JBHTEV010000001.1"/>
</dbReference>
<accession>A0ABN3SMB6</accession>
<feature type="compositionally biased region" description="Basic and acidic residues" evidence="1">
    <location>
        <begin position="36"/>
        <end position="54"/>
    </location>
</feature>
<dbReference type="Proteomes" id="UP001501666">
    <property type="component" value="Unassembled WGS sequence"/>
</dbReference>
<feature type="region of interest" description="Disordered" evidence="1">
    <location>
        <begin position="1"/>
        <end position="54"/>
    </location>
</feature>
<organism evidence="2 3">
    <name type="scientific">Nonomuraea recticatena</name>
    <dbReference type="NCBI Taxonomy" id="46178"/>
    <lineage>
        <taxon>Bacteria</taxon>
        <taxon>Bacillati</taxon>
        <taxon>Actinomycetota</taxon>
        <taxon>Actinomycetes</taxon>
        <taxon>Streptosporangiales</taxon>
        <taxon>Streptosporangiaceae</taxon>
        <taxon>Nonomuraea</taxon>
    </lineage>
</organism>
<evidence type="ECO:0000313" key="2">
    <source>
        <dbReference type="EMBL" id="GAA2679522.1"/>
    </source>
</evidence>